<sequence>MMSVQAPSAAIPFSLLRELPQVTASMDQGWTYSAIESWIEDTIQKLSVKAGPTKMLSTLVSEDIVLAAVCCNCLRILVLCDPESATETIESLHAGTGANNVQALVVNMSNCHRCSGGKLGRESIKNTFFEDQALAATGMLLKQSMLKPMYIRAGPDSNRVLKTTEEEILGAAAGGLYVMTLDASNMKTTLATQALSQLVQEGIS</sequence>
<evidence type="ECO:0000313" key="2">
    <source>
        <dbReference type="Proteomes" id="UP000237631"/>
    </source>
</evidence>
<reference evidence="2" key="1">
    <citation type="journal article" date="2017" name="bioRxiv">
        <title>Conservation of a gene cluster reveals novel cercosporin biosynthetic mechanisms and extends production to the genus Colletotrichum.</title>
        <authorList>
            <person name="de Jonge R."/>
            <person name="Ebert M.K."/>
            <person name="Huitt-Roehl C.R."/>
            <person name="Pal P."/>
            <person name="Suttle J.C."/>
            <person name="Spanner R.E."/>
            <person name="Neubauer J.D."/>
            <person name="Jurick W.M.II."/>
            <person name="Stott K.A."/>
            <person name="Secor G.A."/>
            <person name="Thomma B.P.H.J."/>
            <person name="Van de Peer Y."/>
            <person name="Townsend C.A."/>
            <person name="Bolton M.D."/>
        </authorList>
    </citation>
    <scope>NUCLEOTIDE SEQUENCE [LARGE SCALE GENOMIC DNA]</scope>
    <source>
        <strain evidence="2">CBS538.71</strain>
    </source>
</reference>
<comment type="caution">
    <text evidence="1">The sequence shown here is derived from an EMBL/GenBank/DDBJ whole genome shotgun (WGS) entry which is preliminary data.</text>
</comment>
<protein>
    <submittedName>
        <fullName evidence="1">Uncharacterized protein</fullName>
    </submittedName>
</protein>
<dbReference type="AlphaFoldDB" id="A0A2S6C597"/>
<name>A0A2S6C597_9PEZI</name>
<keyword evidence="2" id="KW-1185">Reference proteome</keyword>
<accession>A0A2S6C597</accession>
<evidence type="ECO:0000313" key="1">
    <source>
        <dbReference type="EMBL" id="PPJ54876.1"/>
    </source>
</evidence>
<dbReference type="EMBL" id="PNEN01000553">
    <property type="protein sequence ID" value="PPJ54876.1"/>
    <property type="molecule type" value="Genomic_DNA"/>
</dbReference>
<dbReference type="OrthoDB" id="3625878at2759"/>
<gene>
    <name evidence="1" type="ORF">CBER1_06050</name>
</gene>
<organism evidence="1 2">
    <name type="scientific">Cercospora berteroae</name>
    <dbReference type="NCBI Taxonomy" id="357750"/>
    <lineage>
        <taxon>Eukaryota</taxon>
        <taxon>Fungi</taxon>
        <taxon>Dikarya</taxon>
        <taxon>Ascomycota</taxon>
        <taxon>Pezizomycotina</taxon>
        <taxon>Dothideomycetes</taxon>
        <taxon>Dothideomycetidae</taxon>
        <taxon>Mycosphaerellales</taxon>
        <taxon>Mycosphaerellaceae</taxon>
        <taxon>Cercospora</taxon>
    </lineage>
</organism>
<dbReference type="Proteomes" id="UP000237631">
    <property type="component" value="Unassembled WGS sequence"/>
</dbReference>
<proteinExistence type="predicted"/>